<dbReference type="EMBL" id="BARS01038080">
    <property type="protein sequence ID" value="GAG18501.1"/>
    <property type="molecule type" value="Genomic_DNA"/>
</dbReference>
<gene>
    <name evidence="6" type="ORF">S01H1_58296</name>
</gene>
<evidence type="ECO:0000256" key="4">
    <source>
        <dbReference type="ARBA" id="ARBA00023118"/>
    </source>
</evidence>
<reference evidence="6" key="1">
    <citation type="journal article" date="2014" name="Front. Microbiol.">
        <title>High frequency of phylogenetically diverse reductive dehalogenase-homologous genes in deep subseafloor sedimentary metagenomes.</title>
        <authorList>
            <person name="Kawai M."/>
            <person name="Futagami T."/>
            <person name="Toyoda A."/>
            <person name="Takaki Y."/>
            <person name="Nishi S."/>
            <person name="Hori S."/>
            <person name="Arai W."/>
            <person name="Tsubouchi T."/>
            <person name="Morono Y."/>
            <person name="Uchiyama I."/>
            <person name="Ito T."/>
            <person name="Fujiyama A."/>
            <person name="Inagaki F."/>
            <person name="Takami H."/>
        </authorList>
    </citation>
    <scope>NUCLEOTIDE SEQUENCE</scope>
    <source>
        <strain evidence="6">Expedition CK06-06</strain>
    </source>
</reference>
<dbReference type="Pfam" id="PF26305">
    <property type="entry name" value="CD_NTase_C"/>
    <property type="match status" value="1"/>
</dbReference>
<keyword evidence="3" id="KW-0547">Nucleotide-binding</keyword>
<feature type="domain" description="cGAS/DncV-like nucleotidyltransferase C-terminal helical" evidence="5">
    <location>
        <begin position="1"/>
        <end position="70"/>
    </location>
</feature>
<evidence type="ECO:0000256" key="3">
    <source>
        <dbReference type="ARBA" id="ARBA00022741"/>
    </source>
</evidence>
<evidence type="ECO:0000313" key="6">
    <source>
        <dbReference type="EMBL" id="GAG18501.1"/>
    </source>
</evidence>
<comment type="caution">
    <text evidence="6">The sequence shown here is derived from an EMBL/GenBank/DDBJ whole genome shotgun (WGS) entry which is preliminary data.</text>
</comment>
<keyword evidence="2" id="KW-0548">Nucleotidyltransferase</keyword>
<evidence type="ECO:0000256" key="1">
    <source>
        <dbReference type="ARBA" id="ARBA00022679"/>
    </source>
</evidence>
<keyword evidence="4" id="KW-0051">Antiviral defense</keyword>
<name>X0X0I2_9ZZZZ</name>
<evidence type="ECO:0000259" key="5">
    <source>
        <dbReference type="Pfam" id="PF26305"/>
    </source>
</evidence>
<sequence length="74" mass="8538">VWNVSNGGFQNPTYWDDVRAALAFLFNNTLSRDGCKGWGEVSELMYLFHAEQKWTWQQAHAFTSAAWDYIGFEG</sequence>
<protein>
    <recommendedName>
        <fullName evidence="5">cGAS/DncV-like nucleotidyltransferase C-terminal helical domain-containing protein</fullName>
    </recommendedName>
</protein>
<feature type="non-terminal residue" evidence="6">
    <location>
        <position position="1"/>
    </location>
</feature>
<dbReference type="AlphaFoldDB" id="X0X0I2"/>
<dbReference type="InterPro" id="IPR058909">
    <property type="entry name" value="CD_NTase_C"/>
</dbReference>
<proteinExistence type="predicted"/>
<keyword evidence="1" id="KW-0808">Transferase</keyword>
<evidence type="ECO:0000256" key="2">
    <source>
        <dbReference type="ARBA" id="ARBA00022695"/>
    </source>
</evidence>
<organism evidence="6">
    <name type="scientific">marine sediment metagenome</name>
    <dbReference type="NCBI Taxonomy" id="412755"/>
    <lineage>
        <taxon>unclassified sequences</taxon>
        <taxon>metagenomes</taxon>
        <taxon>ecological metagenomes</taxon>
    </lineage>
</organism>
<accession>X0X0I2</accession>